<protein>
    <recommendedName>
        <fullName evidence="4">Methyltransferase type 11 domain-containing protein</fullName>
    </recommendedName>
</protein>
<dbReference type="PANTHER" id="PTHR43861">
    <property type="entry name" value="TRANS-ACONITATE 2-METHYLTRANSFERASE-RELATED"/>
    <property type="match status" value="1"/>
</dbReference>
<dbReference type="Gene3D" id="3.40.50.150">
    <property type="entry name" value="Vaccinia Virus protein VP39"/>
    <property type="match status" value="1"/>
</dbReference>
<dbReference type="InterPro" id="IPR029063">
    <property type="entry name" value="SAM-dependent_MTases_sf"/>
</dbReference>
<name>A0A1F6GL49_9PROT</name>
<dbReference type="Proteomes" id="UP000177583">
    <property type="component" value="Unassembled WGS sequence"/>
</dbReference>
<dbReference type="AlphaFoldDB" id="A0A1F6GL49"/>
<accession>A0A1F6GL49</accession>
<proteinExistence type="predicted"/>
<dbReference type="EMBL" id="MFNF01000067">
    <property type="protein sequence ID" value="OGG98832.1"/>
    <property type="molecule type" value="Genomic_DNA"/>
</dbReference>
<comment type="caution">
    <text evidence="2">The sequence shown here is derived from an EMBL/GenBank/DDBJ whole genome shotgun (WGS) entry which is preliminary data.</text>
</comment>
<evidence type="ECO:0000313" key="3">
    <source>
        <dbReference type="Proteomes" id="UP000177583"/>
    </source>
</evidence>
<evidence type="ECO:0008006" key="4">
    <source>
        <dbReference type="Google" id="ProtNLM"/>
    </source>
</evidence>
<organism evidence="2 3">
    <name type="scientific">Candidatus Lambdaproteobacteria bacterium RIFOXYD2_FULL_56_26</name>
    <dbReference type="NCBI Taxonomy" id="1817773"/>
    <lineage>
        <taxon>Bacteria</taxon>
        <taxon>Pseudomonadati</taxon>
        <taxon>Pseudomonadota</taxon>
        <taxon>Candidatus Lambdaproteobacteria</taxon>
    </lineage>
</organism>
<dbReference type="CDD" id="cd02440">
    <property type="entry name" value="AdoMet_MTases"/>
    <property type="match status" value="1"/>
</dbReference>
<keyword evidence="1" id="KW-0808">Transferase</keyword>
<dbReference type="SUPFAM" id="SSF53335">
    <property type="entry name" value="S-adenosyl-L-methionine-dependent methyltransferases"/>
    <property type="match status" value="1"/>
</dbReference>
<sequence>YWKKRLETDKDRLPPIREGLPSFLVPYAQYGSVLSLVPQGCKMADLGCGDGHVASLYAKVKGAQVSGLEMSEDAAALARTKGVMAQQWDLNQTPYPLESDAFDAITTVDVLEHLINPFSLLREAHRALKPGGKLIVQVPNFARLDNRMRMALAGDPLDILHWGGYGDGIEHLHWFTKPKLGKFLQEAGFKEICFKPVGIPSFLFGWVGLHNLSRLLLVEAKKAV</sequence>
<reference evidence="2 3" key="1">
    <citation type="journal article" date="2016" name="Nat. Commun.">
        <title>Thousands of microbial genomes shed light on interconnected biogeochemical processes in an aquifer system.</title>
        <authorList>
            <person name="Anantharaman K."/>
            <person name="Brown C.T."/>
            <person name="Hug L.A."/>
            <person name="Sharon I."/>
            <person name="Castelle C.J."/>
            <person name="Probst A.J."/>
            <person name="Thomas B.C."/>
            <person name="Singh A."/>
            <person name="Wilkins M.J."/>
            <person name="Karaoz U."/>
            <person name="Brodie E.L."/>
            <person name="Williams K.H."/>
            <person name="Hubbard S.S."/>
            <person name="Banfield J.F."/>
        </authorList>
    </citation>
    <scope>NUCLEOTIDE SEQUENCE [LARGE SCALE GENOMIC DNA]</scope>
</reference>
<dbReference type="GO" id="GO:0016740">
    <property type="term" value="F:transferase activity"/>
    <property type="evidence" value="ECO:0007669"/>
    <property type="project" value="UniProtKB-KW"/>
</dbReference>
<gene>
    <name evidence="2" type="ORF">A2557_00005</name>
</gene>
<evidence type="ECO:0000256" key="1">
    <source>
        <dbReference type="ARBA" id="ARBA00022679"/>
    </source>
</evidence>
<evidence type="ECO:0000313" key="2">
    <source>
        <dbReference type="EMBL" id="OGG98832.1"/>
    </source>
</evidence>
<dbReference type="Pfam" id="PF13489">
    <property type="entry name" value="Methyltransf_23"/>
    <property type="match status" value="1"/>
</dbReference>
<dbReference type="PANTHER" id="PTHR43861:SF3">
    <property type="entry name" value="PUTATIVE (AFU_ORTHOLOGUE AFUA_2G14390)-RELATED"/>
    <property type="match status" value="1"/>
</dbReference>
<feature type="non-terminal residue" evidence="2">
    <location>
        <position position="1"/>
    </location>
</feature>